<evidence type="ECO:0000256" key="1">
    <source>
        <dbReference type="SAM" id="MobiDB-lite"/>
    </source>
</evidence>
<sequence length="54" mass="5956">MNTPNIDPKTAEAMQDEPDFADEHTKPTHADEHPAGEDLETDESTPREHGGMDP</sequence>
<gene>
    <name evidence="2" type="ORF">FB390_5419</name>
</gene>
<feature type="compositionally biased region" description="Basic and acidic residues" evidence="1">
    <location>
        <begin position="21"/>
        <end position="36"/>
    </location>
</feature>
<name>A0A543FIU0_9NOCA</name>
<dbReference type="EMBL" id="VFPG01000001">
    <property type="protein sequence ID" value="TQM33682.1"/>
    <property type="molecule type" value="Genomic_DNA"/>
</dbReference>
<keyword evidence="3" id="KW-1185">Reference proteome</keyword>
<accession>A0A543FIU0</accession>
<feature type="region of interest" description="Disordered" evidence="1">
    <location>
        <begin position="1"/>
        <end position="54"/>
    </location>
</feature>
<dbReference type="RefSeq" id="WP_185757186.1">
    <property type="nucleotide sequence ID" value="NZ_VFPG01000001.1"/>
</dbReference>
<dbReference type="AlphaFoldDB" id="A0A543FIU0"/>
<evidence type="ECO:0000313" key="2">
    <source>
        <dbReference type="EMBL" id="TQM33682.1"/>
    </source>
</evidence>
<protein>
    <submittedName>
        <fullName evidence="2">Uncharacterized protein</fullName>
    </submittedName>
</protein>
<proteinExistence type="predicted"/>
<evidence type="ECO:0000313" key="3">
    <source>
        <dbReference type="Proteomes" id="UP000316331"/>
    </source>
</evidence>
<feature type="compositionally biased region" description="Basic and acidic residues" evidence="1">
    <location>
        <begin position="44"/>
        <end position="54"/>
    </location>
</feature>
<organism evidence="2 3">
    <name type="scientific">Nocardia bhagyanarayanae</name>
    <dbReference type="NCBI Taxonomy" id="1215925"/>
    <lineage>
        <taxon>Bacteria</taxon>
        <taxon>Bacillati</taxon>
        <taxon>Actinomycetota</taxon>
        <taxon>Actinomycetes</taxon>
        <taxon>Mycobacteriales</taxon>
        <taxon>Nocardiaceae</taxon>
        <taxon>Nocardia</taxon>
    </lineage>
</organism>
<dbReference type="Proteomes" id="UP000316331">
    <property type="component" value="Unassembled WGS sequence"/>
</dbReference>
<comment type="caution">
    <text evidence="2">The sequence shown here is derived from an EMBL/GenBank/DDBJ whole genome shotgun (WGS) entry which is preliminary data.</text>
</comment>
<reference evidence="2 3" key="1">
    <citation type="submission" date="2019-06" db="EMBL/GenBank/DDBJ databases">
        <title>Sequencing the genomes of 1000 actinobacteria strains.</title>
        <authorList>
            <person name="Klenk H.-P."/>
        </authorList>
    </citation>
    <scope>NUCLEOTIDE SEQUENCE [LARGE SCALE GENOMIC DNA]</scope>
    <source>
        <strain evidence="2 3">DSM 103495</strain>
    </source>
</reference>